<feature type="region of interest" description="Disordered" evidence="1">
    <location>
        <begin position="19"/>
        <end position="53"/>
    </location>
</feature>
<protein>
    <submittedName>
        <fullName evidence="2">Uncharacterized protein</fullName>
    </submittedName>
</protein>
<sequence length="167" mass="17749">MSSCLIRAKDIFYAPGTCKATSRGPREPAHTSRPLEVPASRPQRALQADPQRSLRADLQRSMRTNLGKVGSSCTITSAPGTCACRAACMRMSASSPLCTLPSRAPATLDTATAPSIPPPFPRPAAVSSTPRLPLRRHSLDAPARLDTAVPHLSPALETMTHDAGWRS</sequence>
<keyword evidence="3" id="KW-1185">Reference proteome</keyword>
<dbReference type="Proteomes" id="UP000054270">
    <property type="component" value="Unassembled WGS sequence"/>
</dbReference>
<organism evidence="2 3">
    <name type="scientific">Hypholoma sublateritium (strain FD-334 SS-4)</name>
    <dbReference type="NCBI Taxonomy" id="945553"/>
    <lineage>
        <taxon>Eukaryota</taxon>
        <taxon>Fungi</taxon>
        <taxon>Dikarya</taxon>
        <taxon>Basidiomycota</taxon>
        <taxon>Agaricomycotina</taxon>
        <taxon>Agaricomycetes</taxon>
        <taxon>Agaricomycetidae</taxon>
        <taxon>Agaricales</taxon>
        <taxon>Agaricineae</taxon>
        <taxon>Strophariaceae</taxon>
        <taxon>Hypholoma</taxon>
    </lineage>
</organism>
<evidence type="ECO:0000256" key="1">
    <source>
        <dbReference type="SAM" id="MobiDB-lite"/>
    </source>
</evidence>
<name>A0A0D2KFN1_HYPSF</name>
<reference evidence="3" key="1">
    <citation type="submission" date="2014-04" db="EMBL/GenBank/DDBJ databases">
        <title>Evolutionary Origins and Diversification of the Mycorrhizal Mutualists.</title>
        <authorList>
            <consortium name="DOE Joint Genome Institute"/>
            <consortium name="Mycorrhizal Genomics Consortium"/>
            <person name="Kohler A."/>
            <person name="Kuo A."/>
            <person name="Nagy L.G."/>
            <person name="Floudas D."/>
            <person name="Copeland A."/>
            <person name="Barry K.W."/>
            <person name="Cichocki N."/>
            <person name="Veneault-Fourrey C."/>
            <person name="LaButti K."/>
            <person name="Lindquist E.A."/>
            <person name="Lipzen A."/>
            <person name="Lundell T."/>
            <person name="Morin E."/>
            <person name="Murat C."/>
            <person name="Riley R."/>
            <person name="Ohm R."/>
            <person name="Sun H."/>
            <person name="Tunlid A."/>
            <person name="Henrissat B."/>
            <person name="Grigoriev I.V."/>
            <person name="Hibbett D.S."/>
            <person name="Martin F."/>
        </authorList>
    </citation>
    <scope>NUCLEOTIDE SEQUENCE [LARGE SCALE GENOMIC DNA]</scope>
    <source>
        <strain evidence="3">FD-334 SS-4</strain>
    </source>
</reference>
<evidence type="ECO:0000313" key="2">
    <source>
        <dbReference type="EMBL" id="KJA13187.1"/>
    </source>
</evidence>
<dbReference type="EMBL" id="KN817772">
    <property type="protein sequence ID" value="KJA13187.1"/>
    <property type="molecule type" value="Genomic_DNA"/>
</dbReference>
<gene>
    <name evidence="2" type="ORF">HYPSUDRAFT_209749</name>
</gene>
<evidence type="ECO:0000313" key="3">
    <source>
        <dbReference type="Proteomes" id="UP000054270"/>
    </source>
</evidence>
<accession>A0A0D2KFN1</accession>
<proteinExistence type="predicted"/>
<dbReference type="AlphaFoldDB" id="A0A0D2KFN1"/>